<dbReference type="eggNOG" id="COG0665">
    <property type="taxonomic scope" value="Bacteria"/>
</dbReference>
<gene>
    <name evidence="3" type="ordered locus">Celal_0880</name>
</gene>
<dbReference type="RefSeq" id="WP_013549696.1">
    <property type="nucleotide sequence ID" value="NC_014934.1"/>
</dbReference>
<dbReference type="AlphaFoldDB" id="E6X3Q4"/>
<dbReference type="EMBL" id="CP002453">
    <property type="protein sequence ID" value="ADV48207.1"/>
    <property type="molecule type" value="Genomic_DNA"/>
</dbReference>
<evidence type="ECO:0000256" key="1">
    <source>
        <dbReference type="ARBA" id="ARBA00023002"/>
    </source>
</evidence>
<evidence type="ECO:0000313" key="3">
    <source>
        <dbReference type="EMBL" id="ADV48207.1"/>
    </source>
</evidence>
<dbReference type="PANTHER" id="PTHR13847">
    <property type="entry name" value="SARCOSINE DEHYDROGENASE-RELATED"/>
    <property type="match status" value="1"/>
</dbReference>
<proteinExistence type="predicted"/>
<dbReference type="KEGG" id="cao:Celal_0880"/>
<dbReference type="SUPFAM" id="SSF54373">
    <property type="entry name" value="FAD-linked reductases, C-terminal domain"/>
    <property type="match status" value="1"/>
</dbReference>
<sequence>MPISYLCGMIDYLIVGLGLAGISFCEQLEGNSKTYRVIADKSQTSSVVAGGLYNPVILKRFTLAWNAKEQLEQALPFYEKLSKKLQVQLDFKIPVLRRFASIEEQNMWFEASDKPQLNYFLSTTIKKNNNVSVDAPFGYGEVRHTGRIDTKVLLVNYERYLLEKELLQQETFDYTCLEINEDAITYKGVTAKKIIFATGFGLTDNPFFNYLPLNGTKGELLTIKAPALKEENVIKSSVFIIPLGSDLYRVGATYKWKDKTNLPTEESKLELLEKLDTFLNCAYEVVDHVAGIRPTVADRRPLVGQHPDEKKLFILNGFGSRGVMIAPTASASLYQFIENKEAIHPEMNIARFTKKYYQKK</sequence>
<dbReference type="InterPro" id="IPR036188">
    <property type="entry name" value="FAD/NAD-bd_sf"/>
</dbReference>
<dbReference type="Pfam" id="PF01266">
    <property type="entry name" value="DAO"/>
    <property type="match status" value="1"/>
</dbReference>
<keyword evidence="1" id="KW-0560">Oxidoreductase</keyword>
<dbReference type="Proteomes" id="UP000008634">
    <property type="component" value="Chromosome"/>
</dbReference>
<accession>E6X3Q4</accession>
<reference evidence="3 4" key="1">
    <citation type="journal article" date="2010" name="Stand. Genomic Sci.">
        <title>Complete genome sequence of Cellulophaga algicola type strain (IC166).</title>
        <authorList>
            <person name="Abt B."/>
            <person name="Lu M."/>
            <person name="Misra M."/>
            <person name="Han C."/>
            <person name="Nolan M."/>
            <person name="Lucas S."/>
            <person name="Hammon N."/>
            <person name="Deshpande S."/>
            <person name="Cheng J.F."/>
            <person name="Tapia R."/>
            <person name="Goodwin L."/>
            <person name="Pitluck S."/>
            <person name="Liolios K."/>
            <person name="Pagani I."/>
            <person name="Ivanova N."/>
            <person name="Mavromatis K."/>
            <person name="Ovchinikova G."/>
            <person name="Pati A."/>
            <person name="Chen A."/>
            <person name="Palaniappan K."/>
            <person name="Land M."/>
            <person name="Hauser L."/>
            <person name="Chang Y.J."/>
            <person name="Jeffries C.D."/>
            <person name="Detter J.C."/>
            <person name="Brambilla E."/>
            <person name="Rohde M."/>
            <person name="Tindall B.J."/>
            <person name="Goker M."/>
            <person name="Woyke T."/>
            <person name="Bristow J."/>
            <person name="Eisen J.A."/>
            <person name="Markowitz V."/>
            <person name="Hugenholtz P."/>
            <person name="Kyrpides N.C."/>
            <person name="Klenk H.P."/>
            <person name="Lapidus A."/>
        </authorList>
    </citation>
    <scope>NUCLEOTIDE SEQUENCE [LARGE SCALE GENOMIC DNA]</scope>
    <source>
        <strain evidence="4">DSM 14237 / IC166 / ACAM 630</strain>
    </source>
</reference>
<dbReference type="GO" id="GO:0005737">
    <property type="term" value="C:cytoplasm"/>
    <property type="evidence" value="ECO:0007669"/>
    <property type="project" value="TreeGrafter"/>
</dbReference>
<organism evidence="3 4">
    <name type="scientific">Cellulophaga algicola (strain DSM 14237 / IC166 / ACAM 630)</name>
    <dbReference type="NCBI Taxonomy" id="688270"/>
    <lineage>
        <taxon>Bacteria</taxon>
        <taxon>Pseudomonadati</taxon>
        <taxon>Bacteroidota</taxon>
        <taxon>Flavobacteriia</taxon>
        <taxon>Flavobacteriales</taxon>
        <taxon>Flavobacteriaceae</taxon>
        <taxon>Cellulophaga</taxon>
    </lineage>
</organism>
<dbReference type="HOGENOM" id="CLU_066614_0_0_10"/>
<dbReference type="PANTHER" id="PTHR13847:SF289">
    <property type="entry name" value="GLYCINE OXIDASE"/>
    <property type="match status" value="1"/>
</dbReference>
<name>E6X3Q4_CELAD</name>
<feature type="domain" description="FAD dependent oxidoreductase" evidence="2">
    <location>
        <begin position="11"/>
        <end position="329"/>
    </location>
</feature>
<protein>
    <submittedName>
        <fullName evidence="3">FAD dependent oxidoreductase</fullName>
    </submittedName>
</protein>
<dbReference type="InterPro" id="IPR006076">
    <property type="entry name" value="FAD-dep_OxRdtase"/>
</dbReference>
<dbReference type="STRING" id="688270.Celal_0880"/>
<keyword evidence="4" id="KW-1185">Reference proteome</keyword>
<dbReference type="GO" id="GO:0016491">
    <property type="term" value="F:oxidoreductase activity"/>
    <property type="evidence" value="ECO:0007669"/>
    <property type="project" value="UniProtKB-KW"/>
</dbReference>
<evidence type="ECO:0000313" key="4">
    <source>
        <dbReference type="Proteomes" id="UP000008634"/>
    </source>
</evidence>
<evidence type="ECO:0000259" key="2">
    <source>
        <dbReference type="Pfam" id="PF01266"/>
    </source>
</evidence>
<dbReference type="Gene3D" id="3.50.50.60">
    <property type="entry name" value="FAD/NAD(P)-binding domain"/>
    <property type="match status" value="1"/>
</dbReference>
<dbReference type="SUPFAM" id="SSF51971">
    <property type="entry name" value="Nucleotide-binding domain"/>
    <property type="match status" value="1"/>
</dbReference>
<dbReference type="Gene3D" id="3.30.9.10">
    <property type="entry name" value="D-Amino Acid Oxidase, subunit A, domain 2"/>
    <property type="match status" value="1"/>
</dbReference>